<organism evidence="1 2">
    <name type="scientific">Brassica carinata</name>
    <name type="common">Ethiopian mustard</name>
    <name type="synonym">Abyssinian cabbage</name>
    <dbReference type="NCBI Taxonomy" id="52824"/>
    <lineage>
        <taxon>Eukaryota</taxon>
        <taxon>Viridiplantae</taxon>
        <taxon>Streptophyta</taxon>
        <taxon>Embryophyta</taxon>
        <taxon>Tracheophyta</taxon>
        <taxon>Spermatophyta</taxon>
        <taxon>Magnoliopsida</taxon>
        <taxon>eudicotyledons</taxon>
        <taxon>Gunneridae</taxon>
        <taxon>Pentapetalae</taxon>
        <taxon>rosids</taxon>
        <taxon>malvids</taxon>
        <taxon>Brassicales</taxon>
        <taxon>Brassicaceae</taxon>
        <taxon>Brassiceae</taxon>
        <taxon>Brassica</taxon>
    </lineage>
</organism>
<name>A0A8X7U772_BRACI</name>
<accession>A0A8X7U772</accession>
<evidence type="ECO:0000313" key="2">
    <source>
        <dbReference type="Proteomes" id="UP000886595"/>
    </source>
</evidence>
<dbReference type="Proteomes" id="UP000886595">
    <property type="component" value="Unassembled WGS sequence"/>
</dbReference>
<gene>
    <name evidence="1" type="ORF">Bca52824_073915</name>
</gene>
<comment type="caution">
    <text evidence="1">The sequence shown here is derived from an EMBL/GenBank/DDBJ whole genome shotgun (WGS) entry which is preliminary data.</text>
</comment>
<reference evidence="1 2" key="1">
    <citation type="submission" date="2020-02" db="EMBL/GenBank/DDBJ databases">
        <authorList>
            <person name="Ma Q."/>
            <person name="Huang Y."/>
            <person name="Song X."/>
            <person name="Pei D."/>
        </authorList>
    </citation>
    <scope>NUCLEOTIDE SEQUENCE [LARGE SCALE GENOMIC DNA]</scope>
    <source>
        <strain evidence="1">Sxm20200214</strain>
        <tissue evidence="1">Leaf</tissue>
    </source>
</reference>
<proteinExistence type="predicted"/>
<sequence>MDSFHLSLYLSIYKSFLLGYVSIKIENLLSDNCRDGTQRTLFDLQRQQYQEEDRRILRVCEAKREVQRFLRRGDET</sequence>
<keyword evidence="2" id="KW-1185">Reference proteome</keyword>
<dbReference type="AlphaFoldDB" id="A0A8X7U772"/>
<evidence type="ECO:0000313" key="1">
    <source>
        <dbReference type="EMBL" id="KAG2266836.1"/>
    </source>
</evidence>
<protein>
    <submittedName>
        <fullName evidence="1">Uncharacterized protein</fullName>
    </submittedName>
</protein>
<dbReference type="EMBL" id="JAAMPC010000014">
    <property type="protein sequence ID" value="KAG2266836.1"/>
    <property type="molecule type" value="Genomic_DNA"/>
</dbReference>